<organism evidence="3 4">
    <name type="scientific">Niastella yeongjuensis</name>
    <dbReference type="NCBI Taxonomy" id="354355"/>
    <lineage>
        <taxon>Bacteria</taxon>
        <taxon>Pseudomonadati</taxon>
        <taxon>Bacteroidota</taxon>
        <taxon>Chitinophagia</taxon>
        <taxon>Chitinophagales</taxon>
        <taxon>Chitinophagaceae</taxon>
        <taxon>Niastella</taxon>
    </lineage>
</organism>
<dbReference type="PANTHER" id="PTHR30121">
    <property type="entry name" value="UNCHARACTERIZED PROTEIN YJGR-RELATED"/>
    <property type="match status" value="1"/>
</dbReference>
<dbReference type="OrthoDB" id="9758751at2"/>
<comment type="caution">
    <text evidence="3">The sequence shown here is derived from an EMBL/GenBank/DDBJ whole genome shotgun (WGS) entry which is preliminary data.</text>
</comment>
<reference evidence="4" key="1">
    <citation type="submission" date="2016-04" db="EMBL/GenBank/DDBJ databases">
        <authorList>
            <person name="Chen L."/>
            <person name="Zhuang W."/>
            <person name="Wang G."/>
        </authorList>
    </citation>
    <scope>NUCLEOTIDE SEQUENCE [LARGE SCALE GENOMIC DNA]</scope>
    <source>
        <strain evidence="4">17621</strain>
    </source>
</reference>
<dbReference type="InterPro" id="IPR033186">
    <property type="entry name" value="HerA_C"/>
</dbReference>
<dbReference type="InterPro" id="IPR027417">
    <property type="entry name" value="P-loop_NTPase"/>
</dbReference>
<dbReference type="STRING" id="354355.SAMN05660816_00142"/>
<dbReference type="RefSeq" id="WP_081199589.1">
    <property type="nucleotide sequence ID" value="NZ_FOCZ01000001.1"/>
</dbReference>
<dbReference type="AlphaFoldDB" id="A0A1V9EY37"/>
<protein>
    <submittedName>
        <fullName evidence="3">ATPase</fullName>
    </submittedName>
</protein>
<feature type="region of interest" description="Disordered" evidence="1">
    <location>
        <begin position="455"/>
        <end position="482"/>
    </location>
</feature>
<gene>
    <name evidence="3" type="ORF">A4H97_03975</name>
</gene>
<proteinExistence type="predicted"/>
<dbReference type="Pfam" id="PF05872">
    <property type="entry name" value="HerA_C"/>
    <property type="match status" value="1"/>
</dbReference>
<feature type="compositionally biased region" description="Basic and acidic residues" evidence="1">
    <location>
        <begin position="463"/>
        <end position="480"/>
    </location>
</feature>
<dbReference type="Proteomes" id="UP000192610">
    <property type="component" value="Unassembled WGS sequence"/>
</dbReference>
<evidence type="ECO:0000256" key="1">
    <source>
        <dbReference type="SAM" id="MobiDB-lite"/>
    </source>
</evidence>
<name>A0A1V9EY37_9BACT</name>
<dbReference type="EMBL" id="LVXG01000012">
    <property type="protein sequence ID" value="OQP50989.1"/>
    <property type="molecule type" value="Genomic_DNA"/>
</dbReference>
<dbReference type="PANTHER" id="PTHR30121:SF6">
    <property type="entry name" value="SLR6007 PROTEIN"/>
    <property type="match status" value="1"/>
</dbReference>
<evidence type="ECO:0000313" key="3">
    <source>
        <dbReference type="EMBL" id="OQP50989.1"/>
    </source>
</evidence>
<sequence>MANKDTFVQSVKDNYTFKGESFRIGTAVLGEEVLAGTDVFLPLKTMNRHGLIAGATGTGKTKTLQLIAEALSDASVPVLLMDIKGDLSGIAAAGTVNKNIEERLSKIGGEYKPAAFPVELMTLSNEKGVRLRATVSEFGPILLSKILDLNDTQEGIVSLIFKYCDDNKMPLLDLKDFIKVIQYVSNEGKKEIEAAYGKIATTSTGTILRKVIELQQQGADHFFGEPSFEIDDLMRIADDGRGIINVLRVTDMQNRHKLFSTFMLQMLAELYATLPEAGDMDKPKLVMFIDEAHLVFQEATDALLQQIETIIKLIRSKGVGIFFCTQNPQDVPAAILSQLGLKVQHALRAFTAADRKTIKQAAENYPETEYYKTDDLLTQLGIGEALVTALNEKGIPTPLVHTMLVPPRSRMDVLTDTEIDNLVNQSKLVKKYANDEDRESACEILAAKLEEAAQKSEQQAADKPAKASKKEEKSTLEKVLESSVTKQIGRTAASVITRSLLGALGLGGKSSSRKKTSSWF</sequence>
<keyword evidence="4" id="KW-1185">Reference proteome</keyword>
<evidence type="ECO:0000313" key="4">
    <source>
        <dbReference type="Proteomes" id="UP000192610"/>
    </source>
</evidence>
<feature type="domain" description="Helicase HerA-like C-terminal" evidence="2">
    <location>
        <begin position="36"/>
        <end position="505"/>
    </location>
</feature>
<dbReference type="InterPro" id="IPR051162">
    <property type="entry name" value="T4SS_component"/>
</dbReference>
<evidence type="ECO:0000259" key="2">
    <source>
        <dbReference type="Pfam" id="PF05872"/>
    </source>
</evidence>
<dbReference type="Gene3D" id="3.40.50.300">
    <property type="entry name" value="P-loop containing nucleotide triphosphate hydrolases"/>
    <property type="match status" value="2"/>
</dbReference>
<dbReference type="SUPFAM" id="SSF52540">
    <property type="entry name" value="P-loop containing nucleoside triphosphate hydrolases"/>
    <property type="match status" value="1"/>
</dbReference>
<accession>A0A1V9EY37</accession>